<dbReference type="PROSITE" id="PS50878">
    <property type="entry name" value="RT_POL"/>
    <property type="match status" value="1"/>
</dbReference>
<evidence type="ECO:0000313" key="3">
    <source>
        <dbReference type="Proteomes" id="UP000001593"/>
    </source>
</evidence>
<dbReference type="OMA" id="HIARIRC"/>
<name>A7RRD7_NEMVE</name>
<dbReference type="PhylomeDB" id="A7RRD7"/>
<evidence type="ECO:0000259" key="1">
    <source>
        <dbReference type="PROSITE" id="PS50878"/>
    </source>
</evidence>
<dbReference type="eggNOG" id="KOG1075">
    <property type="taxonomic scope" value="Eukaryota"/>
</dbReference>
<feature type="domain" description="Reverse transcriptase" evidence="1">
    <location>
        <begin position="1"/>
        <end position="103"/>
    </location>
</feature>
<dbReference type="InterPro" id="IPR043502">
    <property type="entry name" value="DNA/RNA_pol_sf"/>
</dbReference>
<dbReference type="EMBL" id="DS469531">
    <property type="protein sequence ID" value="EDO45996.1"/>
    <property type="molecule type" value="Genomic_DNA"/>
</dbReference>
<organism evidence="2 3">
    <name type="scientific">Nematostella vectensis</name>
    <name type="common">Starlet sea anemone</name>
    <dbReference type="NCBI Taxonomy" id="45351"/>
    <lineage>
        <taxon>Eukaryota</taxon>
        <taxon>Metazoa</taxon>
        <taxon>Cnidaria</taxon>
        <taxon>Anthozoa</taxon>
        <taxon>Hexacorallia</taxon>
        <taxon>Actiniaria</taxon>
        <taxon>Edwardsiidae</taxon>
        <taxon>Nematostella</taxon>
    </lineage>
</organism>
<gene>
    <name evidence="2" type="ORF">NEMVEDRAFT_v1g90768</name>
</gene>
<feature type="non-terminal residue" evidence="2">
    <location>
        <position position="1"/>
    </location>
</feature>
<keyword evidence="3" id="KW-1185">Reference proteome</keyword>
<dbReference type="InParanoid" id="A7RRD7"/>
<dbReference type="Pfam" id="PF00078">
    <property type="entry name" value="RVT_1"/>
    <property type="match status" value="1"/>
</dbReference>
<dbReference type="STRING" id="45351.A7RRD7"/>
<accession>A7RRD7</accession>
<dbReference type="PANTHER" id="PTHR33332">
    <property type="entry name" value="REVERSE TRANSCRIPTASE DOMAIN-CONTAINING PROTEIN"/>
    <property type="match status" value="1"/>
</dbReference>
<dbReference type="AlphaFoldDB" id="A7RRD7"/>
<dbReference type="InterPro" id="IPR000477">
    <property type="entry name" value="RT_dom"/>
</dbReference>
<protein>
    <recommendedName>
        <fullName evidence="1">Reverse transcriptase domain-containing protein</fullName>
    </recommendedName>
</protein>
<sequence length="222" mass="25520">LFVIYINSLPDVLESCCASLYADDTVIYCYGSSSKQLSDNLNQDLLAVAKWMDDHKLTLNLEKTKCMLLGSNRKLESKIKLSVSISNYNVSNVSNFKYLGVFISSDLTWSEHVEYLSGKINQRLGLLRRIKHLLPFRARLLYYNSLVLPLFKYADLVWGDNHNVTIMSNLQILQNKAAKIILDRPLYSSATDALAKLKWLPLEKRRFLRRCVYVFKCLNGLV</sequence>
<dbReference type="Proteomes" id="UP000001593">
    <property type="component" value="Unassembled WGS sequence"/>
</dbReference>
<feature type="non-terminal residue" evidence="2">
    <location>
        <position position="222"/>
    </location>
</feature>
<proteinExistence type="predicted"/>
<dbReference type="SUPFAM" id="SSF56672">
    <property type="entry name" value="DNA/RNA polymerases"/>
    <property type="match status" value="1"/>
</dbReference>
<dbReference type="HOGENOM" id="CLU_000680_22_4_1"/>
<reference evidence="2 3" key="1">
    <citation type="journal article" date="2007" name="Science">
        <title>Sea anemone genome reveals ancestral eumetazoan gene repertoire and genomic organization.</title>
        <authorList>
            <person name="Putnam N.H."/>
            <person name="Srivastava M."/>
            <person name="Hellsten U."/>
            <person name="Dirks B."/>
            <person name="Chapman J."/>
            <person name="Salamov A."/>
            <person name="Terry A."/>
            <person name="Shapiro H."/>
            <person name="Lindquist E."/>
            <person name="Kapitonov V.V."/>
            <person name="Jurka J."/>
            <person name="Genikhovich G."/>
            <person name="Grigoriev I.V."/>
            <person name="Lucas S.M."/>
            <person name="Steele R.E."/>
            <person name="Finnerty J.R."/>
            <person name="Technau U."/>
            <person name="Martindale M.Q."/>
            <person name="Rokhsar D.S."/>
        </authorList>
    </citation>
    <scope>NUCLEOTIDE SEQUENCE [LARGE SCALE GENOMIC DNA]</scope>
    <source>
        <strain evidence="3">CH2 X CH6</strain>
    </source>
</reference>
<evidence type="ECO:0000313" key="2">
    <source>
        <dbReference type="EMBL" id="EDO45996.1"/>
    </source>
</evidence>